<sequence>MLGSRTSSASRANQKTPPASVMAWTFPSDTHHSTLDDERYDQHLADSRSIVLGLNSVQSRIASQNFRIRTMVHPPHADPCPVIPLFPDTVPAHPPAPSACAYQDRMNPAKSPELYRKVCGGTLQGFCTFPQCAKARKVLPISVIAGGRADKTSVRSCLWRAYTTAVEL</sequence>
<reference evidence="2" key="1">
    <citation type="journal article" date="2020" name="Stud. Mycol.">
        <title>101 Dothideomycetes genomes: a test case for predicting lifestyles and emergence of pathogens.</title>
        <authorList>
            <person name="Haridas S."/>
            <person name="Albert R."/>
            <person name="Binder M."/>
            <person name="Bloem J."/>
            <person name="Labutti K."/>
            <person name="Salamov A."/>
            <person name="Andreopoulos B."/>
            <person name="Baker S."/>
            <person name="Barry K."/>
            <person name="Bills G."/>
            <person name="Bluhm B."/>
            <person name="Cannon C."/>
            <person name="Castanera R."/>
            <person name="Culley D."/>
            <person name="Daum C."/>
            <person name="Ezra D."/>
            <person name="Gonzalez J."/>
            <person name="Henrissat B."/>
            <person name="Kuo A."/>
            <person name="Liang C."/>
            <person name="Lipzen A."/>
            <person name="Lutzoni F."/>
            <person name="Magnuson J."/>
            <person name="Mondo S."/>
            <person name="Nolan M."/>
            <person name="Ohm R."/>
            <person name="Pangilinan J."/>
            <person name="Park H.-J."/>
            <person name="Ramirez L."/>
            <person name="Alfaro M."/>
            <person name="Sun H."/>
            <person name="Tritt A."/>
            <person name="Yoshinaga Y."/>
            <person name="Zwiers L.-H."/>
            <person name="Turgeon B."/>
            <person name="Goodwin S."/>
            <person name="Spatafora J."/>
            <person name="Crous P."/>
            <person name="Grigoriev I."/>
        </authorList>
    </citation>
    <scope>NUCLEOTIDE SEQUENCE</scope>
    <source>
        <strain evidence="2">SCOH1-5</strain>
    </source>
</reference>
<name>A0A6A6FVI0_9PEZI</name>
<organism evidence="2 3">
    <name type="scientific">Cercospora zeae-maydis SCOH1-5</name>
    <dbReference type="NCBI Taxonomy" id="717836"/>
    <lineage>
        <taxon>Eukaryota</taxon>
        <taxon>Fungi</taxon>
        <taxon>Dikarya</taxon>
        <taxon>Ascomycota</taxon>
        <taxon>Pezizomycotina</taxon>
        <taxon>Dothideomycetes</taxon>
        <taxon>Dothideomycetidae</taxon>
        <taxon>Mycosphaerellales</taxon>
        <taxon>Mycosphaerellaceae</taxon>
        <taxon>Cercospora</taxon>
    </lineage>
</organism>
<accession>A0A6A6FVI0</accession>
<keyword evidence="3" id="KW-1185">Reference proteome</keyword>
<dbReference type="AlphaFoldDB" id="A0A6A6FVI0"/>
<gene>
    <name evidence="2" type="ORF">CERZMDRAFT_89794</name>
</gene>
<dbReference type="Proteomes" id="UP000799539">
    <property type="component" value="Unassembled WGS sequence"/>
</dbReference>
<proteinExistence type="predicted"/>
<protein>
    <submittedName>
        <fullName evidence="2">Uncharacterized protein</fullName>
    </submittedName>
</protein>
<dbReference type="EMBL" id="ML992663">
    <property type="protein sequence ID" value="KAF2217260.1"/>
    <property type="molecule type" value="Genomic_DNA"/>
</dbReference>
<evidence type="ECO:0000313" key="3">
    <source>
        <dbReference type="Proteomes" id="UP000799539"/>
    </source>
</evidence>
<feature type="compositionally biased region" description="Polar residues" evidence="1">
    <location>
        <begin position="1"/>
        <end position="17"/>
    </location>
</feature>
<evidence type="ECO:0000256" key="1">
    <source>
        <dbReference type="SAM" id="MobiDB-lite"/>
    </source>
</evidence>
<evidence type="ECO:0000313" key="2">
    <source>
        <dbReference type="EMBL" id="KAF2217260.1"/>
    </source>
</evidence>
<feature type="region of interest" description="Disordered" evidence="1">
    <location>
        <begin position="1"/>
        <end position="21"/>
    </location>
</feature>